<dbReference type="EC" id="1.7.1.17" evidence="6"/>
<organism evidence="9 10">
    <name type="scientific">Pontivivens ytuae</name>
    <dbReference type="NCBI Taxonomy" id="2789856"/>
    <lineage>
        <taxon>Bacteria</taxon>
        <taxon>Pseudomonadati</taxon>
        <taxon>Pseudomonadota</taxon>
        <taxon>Alphaproteobacteria</taxon>
        <taxon>Rhodobacterales</taxon>
        <taxon>Paracoccaceae</taxon>
        <taxon>Pontivivens</taxon>
    </lineage>
</organism>
<dbReference type="InterPro" id="IPR023048">
    <property type="entry name" value="NADH:quinone_OxRdtase_FMN_depd"/>
</dbReference>
<evidence type="ECO:0000256" key="2">
    <source>
        <dbReference type="ARBA" id="ARBA00022643"/>
    </source>
</evidence>
<evidence type="ECO:0000313" key="10">
    <source>
        <dbReference type="Proteomes" id="UP000594800"/>
    </source>
</evidence>
<feature type="coiled-coil region" evidence="7">
    <location>
        <begin position="167"/>
        <end position="194"/>
    </location>
</feature>
<feature type="binding site" evidence="6">
    <location>
        <position position="12"/>
    </location>
    <ligand>
        <name>FMN</name>
        <dbReference type="ChEBI" id="CHEBI:58210"/>
    </ligand>
</feature>
<evidence type="ECO:0000256" key="4">
    <source>
        <dbReference type="ARBA" id="ARBA00023027"/>
    </source>
</evidence>
<dbReference type="GO" id="GO:0016655">
    <property type="term" value="F:oxidoreductase activity, acting on NAD(P)H, quinone or similar compound as acceptor"/>
    <property type="evidence" value="ECO:0007669"/>
    <property type="project" value="InterPro"/>
</dbReference>
<keyword evidence="10" id="KW-1185">Reference proteome</keyword>
<evidence type="ECO:0000256" key="5">
    <source>
        <dbReference type="ARBA" id="ARBA00048542"/>
    </source>
</evidence>
<keyword evidence="1 6" id="KW-0285">Flavoprotein</keyword>
<dbReference type="Proteomes" id="UP000594800">
    <property type="component" value="Chromosome"/>
</dbReference>
<evidence type="ECO:0000256" key="7">
    <source>
        <dbReference type="SAM" id="Coils"/>
    </source>
</evidence>
<comment type="cofactor">
    <cofactor evidence="6">
        <name>FMN</name>
        <dbReference type="ChEBI" id="CHEBI:58210"/>
    </cofactor>
    <text evidence="6">Binds 1 FMN per subunit.</text>
</comment>
<evidence type="ECO:0000313" key="9">
    <source>
        <dbReference type="EMBL" id="QPH55055.1"/>
    </source>
</evidence>
<dbReference type="HAMAP" id="MF_01216">
    <property type="entry name" value="Azoreductase_type1"/>
    <property type="match status" value="1"/>
</dbReference>
<evidence type="ECO:0000259" key="8">
    <source>
        <dbReference type="Pfam" id="PF02525"/>
    </source>
</evidence>
<dbReference type="Gene3D" id="3.40.50.360">
    <property type="match status" value="1"/>
</dbReference>
<dbReference type="EMBL" id="CP064942">
    <property type="protein sequence ID" value="QPH55055.1"/>
    <property type="molecule type" value="Genomic_DNA"/>
</dbReference>
<feature type="domain" description="Flavodoxin-like fold" evidence="8">
    <location>
        <begin position="5"/>
        <end position="190"/>
    </location>
</feature>
<keyword evidence="4 6" id="KW-0520">NAD</keyword>
<name>A0A7S9QDM6_9RHOB</name>
<dbReference type="EC" id="1.6.5.-" evidence="6"/>
<evidence type="ECO:0000256" key="3">
    <source>
        <dbReference type="ARBA" id="ARBA00023002"/>
    </source>
</evidence>
<dbReference type="SUPFAM" id="SSF52218">
    <property type="entry name" value="Flavoproteins"/>
    <property type="match status" value="1"/>
</dbReference>
<comment type="function">
    <text evidence="6">Quinone reductase that provides resistance to thiol-specific stress caused by electrophilic quinones.</text>
</comment>
<dbReference type="PANTHER" id="PTHR43741:SF2">
    <property type="entry name" value="FMN-DEPENDENT NADH:QUINONE OXIDOREDUCTASE"/>
    <property type="match status" value="1"/>
</dbReference>
<comment type="catalytic activity">
    <reaction evidence="6">
        <text>2 a quinone + NADH + H(+) = 2 a 1,4-benzosemiquinone + NAD(+)</text>
        <dbReference type="Rhea" id="RHEA:65952"/>
        <dbReference type="ChEBI" id="CHEBI:15378"/>
        <dbReference type="ChEBI" id="CHEBI:57540"/>
        <dbReference type="ChEBI" id="CHEBI:57945"/>
        <dbReference type="ChEBI" id="CHEBI:132124"/>
        <dbReference type="ChEBI" id="CHEBI:134225"/>
    </reaction>
</comment>
<proteinExistence type="inferred from homology"/>
<comment type="catalytic activity">
    <reaction evidence="5">
        <text>N,N-dimethyl-1,4-phenylenediamine + anthranilate + 2 NAD(+) = 2-(4-dimethylaminophenyl)diazenylbenzoate + 2 NADH + 2 H(+)</text>
        <dbReference type="Rhea" id="RHEA:55872"/>
        <dbReference type="ChEBI" id="CHEBI:15378"/>
        <dbReference type="ChEBI" id="CHEBI:15783"/>
        <dbReference type="ChEBI" id="CHEBI:16567"/>
        <dbReference type="ChEBI" id="CHEBI:57540"/>
        <dbReference type="ChEBI" id="CHEBI:57945"/>
        <dbReference type="ChEBI" id="CHEBI:71579"/>
        <dbReference type="EC" id="1.7.1.17"/>
    </reaction>
    <physiologicalReaction direction="right-to-left" evidence="5">
        <dbReference type="Rhea" id="RHEA:55874"/>
    </physiologicalReaction>
</comment>
<keyword evidence="2 6" id="KW-0288">FMN</keyword>
<comment type="subunit">
    <text evidence="6">Homodimer.</text>
</comment>
<comment type="function">
    <text evidence="6">Also exhibits azoreductase activity. Catalyzes the reductive cleavage of the azo bond in aromatic azo compounds to the corresponding amines.</text>
</comment>
<evidence type="ECO:0000256" key="1">
    <source>
        <dbReference type="ARBA" id="ARBA00022630"/>
    </source>
</evidence>
<dbReference type="GO" id="GO:0010181">
    <property type="term" value="F:FMN binding"/>
    <property type="evidence" value="ECO:0007669"/>
    <property type="project" value="UniProtKB-UniRule"/>
</dbReference>
<dbReference type="RefSeq" id="WP_196104254.1">
    <property type="nucleotide sequence ID" value="NZ_CP064942.1"/>
</dbReference>
<comment type="similarity">
    <text evidence="6">Belongs to the azoreductase type 1 family.</text>
</comment>
<dbReference type="InterPro" id="IPR029039">
    <property type="entry name" value="Flavoprotein-like_sf"/>
</dbReference>
<dbReference type="Pfam" id="PF02525">
    <property type="entry name" value="Flavodoxin_2"/>
    <property type="match status" value="1"/>
</dbReference>
<sequence length="197" mass="20911">MTSDNILLVQSSARTDASVTRRLSRELAERLGGTIVERDVAPGPEFVDGDWVGANFTPAADRTDAQHARLSGSDALVAELQAADTIVIGLPIYNFGMPAALKAWIDQVARSKVTFEYGDTGPRGLLTGKRAFIVVASGGTEAFGDVDYATPHLRHVLGFLGITDVTVVRADQQMVKGEATVEAAERQIEELTAAVAA</sequence>
<gene>
    <name evidence="6" type="primary">azoR</name>
    <name evidence="9" type="ORF">I0K15_04720</name>
</gene>
<dbReference type="InterPro" id="IPR050104">
    <property type="entry name" value="FMN-dep_NADH:Q_OxRdtase_AzoR1"/>
</dbReference>
<reference evidence="9 10" key="1">
    <citation type="submission" date="2020-11" db="EMBL/GenBank/DDBJ databases">
        <title>Description of Pontivivens ytuae sp. nov. isolated from deep sea sediment of Mariana Trench.</title>
        <authorList>
            <person name="Wang Z."/>
            <person name="Sun Q.-L."/>
            <person name="Xu X.-D."/>
            <person name="Tang Y.-Z."/>
            <person name="Zhang J."/>
        </authorList>
    </citation>
    <scope>NUCLEOTIDE SEQUENCE [LARGE SCALE GENOMIC DNA]</scope>
    <source>
        <strain evidence="9 10">MT2928</strain>
    </source>
</reference>
<dbReference type="KEGG" id="poz:I0K15_04720"/>
<accession>A0A7S9QDM6</accession>
<dbReference type="GO" id="GO:0016652">
    <property type="term" value="F:oxidoreductase activity, acting on NAD(P)H as acceptor"/>
    <property type="evidence" value="ECO:0007669"/>
    <property type="project" value="UniProtKB-UniRule"/>
</dbReference>
<dbReference type="InterPro" id="IPR003680">
    <property type="entry name" value="Flavodoxin_fold"/>
</dbReference>
<dbReference type="PANTHER" id="PTHR43741">
    <property type="entry name" value="FMN-DEPENDENT NADH-AZOREDUCTASE 1"/>
    <property type="match status" value="1"/>
</dbReference>
<dbReference type="AlphaFoldDB" id="A0A7S9QDM6"/>
<keyword evidence="3 6" id="KW-0560">Oxidoreductase</keyword>
<evidence type="ECO:0000256" key="6">
    <source>
        <dbReference type="HAMAP-Rule" id="MF_01216"/>
    </source>
</evidence>
<keyword evidence="7" id="KW-0175">Coiled coil</keyword>
<protein>
    <recommendedName>
        <fullName evidence="6">FMN dependent NADH:quinone oxidoreductase</fullName>
        <ecNumber evidence="6">1.6.5.-</ecNumber>
    </recommendedName>
    <alternativeName>
        <fullName evidence="6">Azo-dye reductase</fullName>
    </alternativeName>
    <alternativeName>
        <fullName evidence="6">FMN-dependent NADH-azo compound oxidoreductase</fullName>
    </alternativeName>
    <alternativeName>
        <fullName evidence="6">FMN-dependent NADH-azoreductase</fullName>
        <ecNumber evidence="6">1.7.1.17</ecNumber>
    </alternativeName>
</protein>
<dbReference type="GO" id="GO:0009055">
    <property type="term" value="F:electron transfer activity"/>
    <property type="evidence" value="ECO:0007669"/>
    <property type="project" value="UniProtKB-UniRule"/>
</dbReference>
<comment type="caution">
    <text evidence="6">Lacks conserved residue(s) required for the propagation of feature annotation.</text>
</comment>